<dbReference type="InterPro" id="IPR000879">
    <property type="entry name" value="Guanylin"/>
</dbReference>
<dbReference type="GO" id="GO:0030250">
    <property type="term" value="F:guanylate cyclase activator activity"/>
    <property type="evidence" value="ECO:0007669"/>
    <property type="project" value="InterPro"/>
</dbReference>
<evidence type="ECO:0000256" key="7">
    <source>
        <dbReference type="ARBA" id="ARBA00041176"/>
    </source>
</evidence>
<comment type="subcellular location">
    <subcellularLocation>
        <location evidence="1">Secreted</location>
    </subcellularLocation>
</comment>
<dbReference type="PIRSF" id="PIRSF001849">
    <property type="entry name" value="Guanylin"/>
    <property type="match status" value="1"/>
</dbReference>
<dbReference type="AlphaFoldDB" id="A0A5N5L2V2"/>
<dbReference type="PRINTS" id="PR00774">
    <property type="entry name" value="GUANYLIN"/>
</dbReference>
<evidence type="ECO:0000256" key="8">
    <source>
        <dbReference type="PIRSR" id="PIRSR001849-50"/>
    </source>
</evidence>
<keyword evidence="4 9" id="KW-0732">Signal</keyword>
<dbReference type="PANTHER" id="PTHR11318:SF4">
    <property type="entry name" value="GUANYLATE CYCLASE ACTIVATOR 2B"/>
    <property type="match status" value="1"/>
</dbReference>
<feature type="disulfide bond" evidence="8">
    <location>
        <begin position="64"/>
        <end position="77"/>
    </location>
</feature>
<dbReference type="GO" id="GO:0005576">
    <property type="term" value="C:extracellular region"/>
    <property type="evidence" value="ECO:0007669"/>
    <property type="project" value="UniProtKB-SubCell"/>
</dbReference>
<dbReference type="PANTHER" id="PTHR11318">
    <property type="entry name" value="GUANYLIN FAMILY MEMBER"/>
    <property type="match status" value="1"/>
</dbReference>
<gene>
    <name evidence="10" type="ORF">PHYPO_G00114260</name>
</gene>
<dbReference type="Gene3D" id="3.90.1450.10">
    <property type="entry name" value="Guanylin"/>
    <property type="match status" value="1"/>
</dbReference>
<evidence type="ECO:0000256" key="2">
    <source>
        <dbReference type="ARBA" id="ARBA00009883"/>
    </source>
</evidence>
<evidence type="ECO:0000256" key="3">
    <source>
        <dbReference type="ARBA" id="ARBA00022525"/>
    </source>
</evidence>
<evidence type="ECO:0000313" key="11">
    <source>
        <dbReference type="Proteomes" id="UP000327468"/>
    </source>
</evidence>
<feature type="chain" id="PRO_5024443693" description="Guanylate cyclase activator 2B" evidence="9">
    <location>
        <begin position="21"/>
        <end position="108"/>
    </location>
</feature>
<comment type="similarity">
    <text evidence="2">Belongs to the guanylin family.</text>
</comment>
<accession>A0A5N5L2V2</accession>
<evidence type="ECO:0000256" key="9">
    <source>
        <dbReference type="SAM" id="SignalP"/>
    </source>
</evidence>
<sequence>MKTIISIALLLTTLCLVSEAVQVQDGENSYSLESVKVLQQLLDSSSVPKQQNPRLVKTSYSAVCGNPTLPQEFLGLCRQSGSALVFSRLAAMPMDVCEICAYAACTGC</sequence>
<name>A0A5N5L2V2_PANHP</name>
<evidence type="ECO:0000256" key="1">
    <source>
        <dbReference type="ARBA" id="ARBA00004613"/>
    </source>
</evidence>
<proteinExistence type="inferred from homology"/>
<dbReference type="SUPFAM" id="SSF89890">
    <property type="entry name" value="Proguanylin"/>
    <property type="match status" value="1"/>
</dbReference>
<comment type="caution">
    <text evidence="10">The sequence shown here is derived from an EMBL/GenBank/DDBJ whole genome shotgun (WGS) entry which is preliminary data.</text>
</comment>
<dbReference type="EMBL" id="VFJC01000021">
    <property type="protein sequence ID" value="KAB5537039.1"/>
    <property type="molecule type" value="Genomic_DNA"/>
</dbReference>
<dbReference type="OrthoDB" id="9926421at2759"/>
<protein>
    <recommendedName>
        <fullName evidence="7">Guanylate cyclase activator 2B</fullName>
    </recommendedName>
</protein>
<evidence type="ECO:0000256" key="4">
    <source>
        <dbReference type="ARBA" id="ARBA00022729"/>
    </source>
</evidence>
<organism evidence="10 11">
    <name type="scientific">Pangasianodon hypophthalmus</name>
    <name type="common">Striped catfish</name>
    <name type="synonym">Helicophagus hypophthalmus</name>
    <dbReference type="NCBI Taxonomy" id="310915"/>
    <lineage>
        <taxon>Eukaryota</taxon>
        <taxon>Metazoa</taxon>
        <taxon>Chordata</taxon>
        <taxon>Craniata</taxon>
        <taxon>Vertebrata</taxon>
        <taxon>Euteleostomi</taxon>
        <taxon>Actinopterygii</taxon>
        <taxon>Neopterygii</taxon>
        <taxon>Teleostei</taxon>
        <taxon>Ostariophysi</taxon>
        <taxon>Siluriformes</taxon>
        <taxon>Pangasiidae</taxon>
        <taxon>Pangasianodon</taxon>
    </lineage>
</organism>
<reference evidence="10 11" key="1">
    <citation type="submission" date="2019-06" db="EMBL/GenBank/DDBJ databases">
        <title>A chromosome-scale genome assembly of the striped catfish, Pangasianodon hypophthalmus.</title>
        <authorList>
            <person name="Wen M."/>
            <person name="Zahm M."/>
            <person name="Roques C."/>
            <person name="Cabau C."/>
            <person name="Klopp C."/>
            <person name="Donnadieu C."/>
            <person name="Jouanno E."/>
            <person name="Avarre J.-C."/>
            <person name="Campet M."/>
            <person name="Ha T.T.T."/>
            <person name="Dugue R."/>
            <person name="Lampietro C."/>
            <person name="Louis A."/>
            <person name="Herpin A."/>
            <person name="Echchiki A."/>
            <person name="Berthelot C."/>
            <person name="Parey E."/>
            <person name="Roest-Crollius H."/>
            <person name="Braasch I."/>
            <person name="Postlethwait J."/>
            <person name="Bobe J."/>
            <person name="Montfort J."/>
            <person name="Bouchez O."/>
            <person name="Begum T."/>
            <person name="Schartl M."/>
            <person name="Guiguen Y."/>
        </authorList>
    </citation>
    <scope>NUCLEOTIDE SEQUENCE [LARGE SCALE GENOMIC DNA]</scope>
    <source>
        <strain evidence="10 11">Indonesia</strain>
        <tissue evidence="10">Blood</tissue>
    </source>
</reference>
<evidence type="ECO:0000256" key="5">
    <source>
        <dbReference type="ARBA" id="ARBA00023157"/>
    </source>
</evidence>
<dbReference type="Pfam" id="PF02058">
    <property type="entry name" value="Guanylin"/>
    <property type="match status" value="1"/>
</dbReference>
<keyword evidence="5 8" id="KW-1015">Disulfide bond</keyword>
<dbReference type="Proteomes" id="UP000327468">
    <property type="component" value="Chromosome 20"/>
</dbReference>
<keyword evidence="11" id="KW-1185">Reference proteome</keyword>
<keyword evidence="3" id="KW-0964">Secreted</keyword>
<dbReference type="InterPro" id="IPR036382">
    <property type="entry name" value="Guanylin_sf"/>
</dbReference>
<evidence type="ECO:0000313" key="10">
    <source>
        <dbReference type="EMBL" id="KAB5537039.1"/>
    </source>
</evidence>
<feature type="disulfide bond" evidence="8">
    <location>
        <begin position="100"/>
        <end position="108"/>
    </location>
</feature>
<feature type="signal peptide" evidence="9">
    <location>
        <begin position="1"/>
        <end position="20"/>
    </location>
</feature>
<evidence type="ECO:0000256" key="6">
    <source>
        <dbReference type="ARBA" id="ARBA00037765"/>
    </source>
</evidence>
<comment type="function">
    <text evidence="6">Endogenous activator of intestinal guanylate cyclase. It stimulates this enzyme through the same receptor binding region as the heat-stable enterotoxins. May be a potent physiological regulator of intestinal fluid and electrolyte transport. May be an autocrine/paracrine regulator of intestinal salt and water transport.</text>
</comment>
<feature type="disulfide bond" evidence="8">
    <location>
        <begin position="97"/>
        <end position="105"/>
    </location>
</feature>